<reference evidence="2 3" key="1">
    <citation type="submission" date="2019-02" db="EMBL/GenBank/DDBJ databases">
        <title>Deep-cultivation of Planctomycetes and their phenomic and genomic characterization uncovers novel biology.</title>
        <authorList>
            <person name="Wiegand S."/>
            <person name="Jogler M."/>
            <person name="Boedeker C."/>
            <person name="Pinto D."/>
            <person name="Vollmers J."/>
            <person name="Rivas-Marin E."/>
            <person name="Kohn T."/>
            <person name="Peeters S.H."/>
            <person name="Heuer A."/>
            <person name="Rast P."/>
            <person name="Oberbeckmann S."/>
            <person name="Bunk B."/>
            <person name="Jeske O."/>
            <person name="Meyerdierks A."/>
            <person name="Storesund J.E."/>
            <person name="Kallscheuer N."/>
            <person name="Luecker S."/>
            <person name="Lage O.M."/>
            <person name="Pohl T."/>
            <person name="Merkel B.J."/>
            <person name="Hornburger P."/>
            <person name="Mueller R.-W."/>
            <person name="Bruemmer F."/>
            <person name="Labrenz M."/>
            <person name="Spormann A.M."/>
            <person name="Op den Camp H."/>
            <person name="Overmann J."/>
            <person name="Amann R."/>
            <person name="Jetten M.S.M."/>
            <person name="Mascher T."/>
            <person name="Medema M.H."/>
            <person name="Devos D.P."/>
            <person name="Kaster A.-K."/>
            <person name="Ovreas L."/>
            <person name="Rohde M."/>
            <person name="Galperin M.Y."/>
            <person name="Jogler C."/>
        </authorList>
    </citation>
    <scope>NUCLEOTIDE SEQUENCE [LARGE SCALE GENOMIC DNA]</scope>
    <source>
        <strain evidence="2 3">I41</strain>
    </source>
</reference>
<evidence type="ECO:0008006" key="4">
    <source>
        <dbReference type="Google" id="ProtNLM"/>
    </source>
</evidence>
<name>A0A517U2A6_9BACT</name>
<dbReference type="Pfam" id="PF19798">
    <property type="entry name" value="Sulfotransfer_5"/>
    <property type="match status" value="1"/>
</dbReference>
<dbReference type="SUPFAM" id="SSF52540">
    <property type="entry name" value="P-loop containing nucleoside triphosphate hydrolases"/>
    <property type="match status" value="1"/>
</dbReference>
<dbReference type="GO" id="GO:0019752">
    <property type="term" value="P:carboxylic acid metabolic process"/>
    <property type="evidence" value="ECO:0007669"/>
    <property type="project" value="TreeGrafter"/>
</dbReference>
<dbReference type="PANTHER" id="PTHR42743:SF11">
    <property type="entry name" value="AMINODEOXYCHORISMATE LYASE"/>
    <property type="match status" value="1"/>
</dbReference>
<dbReference type="Proteomes" id="UP000317909">
    <property type="component" value="Chromosome"/>
</dbReference>
<accession>A0A517U2A6</accession>
<gene>
    <name evidence="2" type="ORF">I41_39670</name>
</gene>
<dbReference type="OrthoDB" id="272985at2"/>
<protein>
    <recommendedName>
        <fullName evidence="4">Sulfotransferase family protein</fullName>
    </recommendedName>
</protein>
<dbReference type="KEGG" id="llh:I41_39670"/>
<evidence type="ECO:0000256" key="1">
    <source>
        <dbReference type="ARBA" id="ARBA00009320"/>
    </source>
</evidence>
<evidence type="ECO:0000313" key="2">
    <source>
        <dbReference type="EMBL" id="QDT74766.1"/>
    </source>
</evidence>
<dbReference type="RefSeq" id="WP_145434498.1">
    <property type="nucleotide sequence ID" value="NZ_CP036339.1"/>
</dbReference>
<organism evidence="2 3">
    <name type="scientific">Lacipirellula limnantheis</name>
    <dbReference type="NCBI Taxonomy" id="2528024"/>
    <lineage>
        <taxon>Bacteria</taxon>
        <taxon>Pseudomonadati</taxon>
        <taxon>Planctomycetota</taxon>
        <taxon>Planctomycetia</taxon>
        <taxon>Pirellulales</taxon>
        <taxon>Lacipirellulaceae</taxon>
        <taxon>Lacipirellula</taxon>
    </lineage>
</organism>
<sequence length="242" mass="28117">MSLRLAMWSGPRNISTAMMRSWGSRPDAAVCDEPLYAHYLKMTGDRRHPGYDETLARHDAELATVIRWLTGPVPDGRQVFYQKQMAHHLLPEVELAWIDELTSAFLIREPREMLTSLLEFLPTPRVEDTGLPQQLALFERIRARTGLTPPVLDAADVLRQPRRMLALLCDAVDVPFREEMLRWAAGPRETDGAWAPFWYAKVYETTTFAPYKPKEDIVPERLTKVLAECERLYRRLYEHRLR</sequence>
<evidence type="ECO:0000313" key="3">
    <source>
        <dbReference type="Proteomes" id="UP000317909"/>
    </source>
</evidence>
<dbReference type="PANTHER" id="PTHR42743">
    <property type="entry name" value="AMINO-ACID AMINOTRANSFERASE"/>
    <property type="match status" value="1"/>
</dbReference>
<dbReference type="InterPro" id="IPR027417">
    <property type="entry name" value="P-loop_NTPase"/>
</dbReference>
<dbReference type="EMBL" id="CP036339">
    <property type="protein sequence ID" value="QDT74766.1"/>
    <property type="molecule type" value="Genomic_DNA"/>
</dbReference>
<dbReference type="Gene3D" id="3.40.50.300">
    <property type="entry name" value="P-loop containing nucleotide triphosphate hydrolases"/>
    <property type="match status" value="1"/>
</dbReference>
<comment type="similarity">
    <text evidence="1">Belongs to the class-IV pyridoxal-phosphate-dependent aminotransferase family.</text>
</comment>
<proteinExistence type="inferred from homology"/>
<dbReference type="AlphaFoldDB" id="A0A517U2A6"/>
<dbReference type="InterPro" id="IPR050571">
    <property type="entry name" value="Class-IV_PLP-Dep_Aminotrnsfr"/>
</dbReference>
<keyword evidence="3" id="KW-1185">Reference proteome</keyword>